<evidence type="ECO:0000313" key="7">
    <source>
        <dbReference type="Proteomes" id="UP000246171"/>
    </source>
</evidence>
<keyword evidence="2" id="KW-0597">Phosphoprotein</keyword>
<dbReference type="Gene3D" id="3.40.50.12780">
    <property type="entry name" value="N-terminal domain of ligase-like"/>
    <property type="match status" value="1"/>
</dbReference>
<dbReference type="VEuPathDB" id="FungiDB:BO83DRAFT_389408"/>
<dbReference type="Proteomes" id="UP000246171">
    <property type="component" value="Unassembled WGS sequence"/>
</dbReference>
<evidence type="ECO:0000256" key="1">
    <source>
        <dbReference type="ARBA" id="ARBA00022450"/>
    </source>
</evidence>
<evidence type="ECO:0000256" key="2">
    <source>
        <dbReference type="ARBA" id="ARBA00022553"/>
    </source>
</evidence>
<dbReference type="EMBL" id="MSFU01000014">
    <property type="protein sequence ID" value="PWY72066.1"/>
    <property type="molecule type" value="Genomic_DNA"/>
</dbReference>
<name>A0A317VCT4_ASPEC</name>
<reference evidence="6" key="1">
    <citation type="submission" date="2016-12" db="EMBL/GenBank/DDBJ databases">
        <title>The genomes of Aspergillus section Nigri reveals drivers in fungal speciation.</title>
        <authorList>
            <consortium name="DOE Joint Genome Institute"/>
            <person name="Vesth T.C."/>
            <person name="Nybo J."/>
            <person name="Theobald S."/>
            <person name="Brandl J."/>
            <person name="Frisvad J.C."/>
            <person name="Nielsen K.F."/>
            <person name="Lyhne E.K."/>
            <person name="Kogle M.E."/>
            <person name="Kuo A."/>
            <person name="Riley R."/>
            <person name="Clum A."/>
            <person name="Nolan M."/>
            <person name="Lipzen A."/>
            <person name="Salamov A."/>
            <person name="Henrissat B."/>
            <person name="Wiebenga A."/>
            <person name="De vries R.P."/>
            <person name="Grigoriev I.V."/>
            <person name="Mortensen U.H."/>
            <person name="Andersen M.R."/>
            <person name="Baker S.E."/>
        </authorList>
    </citation>
    <scope>NUCLEOTIDE SEQUENCE</scope>
    <source>
        <strain evidence="6">CBS 122712</strain>
    </source>
</reference>
<dbReference type="GO" id="GO:0043041">
    <property type="term" value="P:amino acid activation for nonribosomal peptide biosynthetic process"/>
    <property type="evidence" value="ECO:0007669"/>
    <property type="project" value="TreeGrafter"/>
</dbReference>
<comment type="caution">
    <text evidence="6">The sequence shown here is derived from an EMBL/GenBank/DDBJ whole genome shotgun (WGS) entry which is preliminary data.</text>
</comment>
<dbReference type="SUPFAM" id="SSF56801">
    <property type="entry name" value="Acetyl-CoA synthetase-like"/>
    <property type="match status" value="1"/>
</dbReference>
<feature type="compositionally biased region" description="Polar residues" evidence="4">
    <location>
        <begin position="1"/>
        <end position="26"/>
    </location>
</feature>
<dbReference type="PANTHER" id="PTHR45527:SF1">
    <property type="entry name" value="FATTY ACID SYNTHASE"/>
    <property type="match status" value="1"/>
</dbReference>
<feature type="domain" description="AMP-dependent synthetase/ligase" evidence="5">
    <location>
        <begin position="44"/>
        <end position="110"/>
    </location>
</feature>
<dbReference type="GeneID" id="37054762"/>
<dbReference type="AlphaFoldDB" id="A0A317VCT4"/>
<dbReference type="InterPro" id="IPR042099">
    <property type="entry name" value="ANL_N_sf"/>
</dbReference>
<evidence type="ECO:0000313" key="6">
    <source>
        <dbReference type="EMBL" id="PWY72066.1"/>
    </source>
</evidence>
<sequence length="110" mass="12315">MSFLSSNPRLTQNEGLAPAYNSQSEQPFAKPPVAIESYIQDLIEQRYQEQPEASVVCAWDGDFTYRQLNNLARSLVALLSAQGVAPEVFVPIYFEKSRWTVIAILGILHA</sequence>
<keyword evidence="7" id="KW-1185">Reference proteome</keyword>
<protein>
    <recommendedName>
        <fullName evidence="5">AMP-dependent synthetase/ligase domain-containing protein</fullName>
    </recommendedName>
</protein>
<dbReference type="PANTHER" id="PTHR45527">
    <property type="entry name" value="NONRIBOSOMAL PEPTIDE SYNTHETASE"/>
    <property type="match status" value="1"/>
</dbReference>
<dbReference type="GO" id="GO:0044550">
    <property type="term" value="P:secondary metabolite biosynthetic process"/>
    <property type="evidence" value="ECO:0007669"/>
    <property type="project" value="TreeGrafter"/>
</dbReference>
<dbReference type="GO" id="GO:0031177">
    <property type="term" value="F:phosphopantetheine binding"/>
    <property type="evidence" value="ECO:0007669"/>
    <property type="project" value="TreeGrafter"/>
</dbReference>
<proteinExistence type="inferred from homology"/>
<evidence type="ECO:0000256" key="3">
    <source>
        <dbReference type="ARBA" id="ARBA00029454"/>
    </source>
</evidence>
<dbReference type="Pfam" id="PF00501">
    <property type="entry name" value="AMP-binding"/>
    <property type="match status" value="1"/>
</dbReference>
<dbReference type="InterPro" id="IPR000873">
    <property type="entry name" value="AMP-dep_synth/lig_dom"/>
</dbReference>
<accession>A0A317VCT4</accession>
<evidence type="ECO:0000256" key="4">
    <source>
        <dbReference type="SAM" id="MobiDB-lite"/>
    </source>
</evidence>
<organism evidence="6 7">
    <name type="scientific">Aspergillus eucalypticola (strain CBS 122712 / IBT 29274)</name>
    <dbReference type="NCBI Taxonomy" id="1448314"/>
    <lineage>
        <taxon>Eukaryota</taxon>
        <taxon>Fungi</taxon>
        <taxon>Dikarya</taxon>
        <taxon>Ascomycota</taxon>
        <taxon>Pezizomycotina</taxon>
        <taxon>Eurotiomycetes</taxon>
        <taxon>Eurotiomycetidae</taxon>
        <taxon>Eurotiales</taxon>
        <taxon>Aspergillaceae</taxon>
        <taxon>Aspergillus</taxon>
        <taxon>Aspergillus subgen. Circumdati</taxon>
    </lineage>
</organism>
<evidence type="ECO:0000259" key="5">
    <source>
        <dbReference type="Pfam" id="PF00501"/>
    </source>
</evidence>
<dbReference type="RefSeq" id="XP_025387661.1">
    <property type="nucleotide sequence ID" value="XM_025532800.1"/>
</dbReference>
<gene>
    <name evidence="6" type="ORF">BO83DRAFT_389408</name>
</gene>
<comment type="similarity">
    <text evidence="3">Belongs to the NRP synthetase family.</text>
</comment>
<dbReference type="GO" id="GO:0005737">
    <property type="term" value="C:cytoplasm"/>
    <property type="evidence" value="ECO:0007669"/>
    <property type="project" value="TreeGrafter"/>
</dbReference>
<feature type="region of interest" description="Disordered" evidence="4">
    <location>
        <begin position="1"/>
        <end position="28"/>
    </location>
</feature>
<dbReference type="OrthoDB" id="4511082at2759"/>
<keyword evidence="1" id="KW-0596">Phosphopantetheine</keyword>